<dbReference type="SMART" id="SM00033">
    <property type="entry name" value="CH"/>
    <property type="match status" value="1"/>
</dbReference>
<evidence type="ECO:0000313" key="6">
    <source>
        <dbReference type="Proteomes" id="UP000192247"/>
    </source>
</evidence>
<evidence type="ECO:0000313" key="5">
    <source>
        <dbReference type="EMBL" id="OQR66979.1"/>
    </source>
</evidence>
<sequence length="185" mass="20546">EFGEWLLVANEGPLKGGPSLVVASAAGEVGAVIGVDMSREGDTAVKSGAVEFEKNRIRQLQEERLHIQKKTFTKWMNSYLSRARMEVDDLFTDLSDGRKLLKLLEIISGERLGKPNNGKMRVHKIENVNKALTFLHTKSLILLQQPPVASRKSTRQSFRSECSRRKPVDKAESEDGLPSATVFPG</sequence>
<evidence type="ECO:0000256" key="2">
    <source>
        <dbReference type="ARBA" id="ARBA00023203"/>
    </source>
</evidence>
<evidence type="ECO:0000256" key="1">
    <source>
        <dbReference type="ARBA" id="ARBA00022737"/>
    </source>
</evidence>
<evidence type="ECO:0000259" key="4">
    <source>
        <dbReference type="PROSITE" id="PS50021"/>
    </source>
</evidence>
<dbReference type="SUPFAM" id="SSF47576">
    <property type="entry name" value="Calponin-homology domain, CH-domain"/>
    <property type="match status" value="1"/>
</dbReference>
<dbReference type="InParanoid" id="A0A1V9X0F3"/>
<evidence type="ECO:0000256" key="3">
    <source>
        <dbReference type="SAM" id="MobiDB-lite"/>
    </source>
</evidence>
<dbReference type="Pfam" id="PF00307">
    <property type="entry name" value="CH"/>
    <property type="match status" value="1"/>
</dbReference>
<dbReference type="Gene3D" id="1.10.418.10">
    <property type="entry name" value="Calponin-like domain"/>
    <property type="match status" value="1"/>
</dbReference>
<dbReference type="InterPro" id="IPR036872">
    <property type="entry name" value="CH_dom_sf"/>
</dbReference>
<dbReference type="InterPro" id="IPR001715">
    <property type="entry name" value="CH_dom"/>
</dbReference>
<dbReference type="PROSITE" id="PS00019">
    <property type="entry name" value="ACTININ_1"/>
    <property type="match status" value="1"/>
</dbReference>
<accession>A0A1V9X0F3</accession>
<gene>
    <name evidence="5" type="ORF">BIW11_13806</name>
</gene>
<dbReference type="GO" id="GO:0003779">
    <property type="term" value="F:actin binding"/>
    <property type="evidence" value="ECO:0007669"/>
    <property type="project" value="UniProtKB-KW"/>
</dbReference>
<name>A0A1V9X0F3_9ACAR</name>
<protein>
    <submittedName>
        <fullName evidence="5">Spectrin beta chain</fullName>
    </submittedName>
</protein>
<dbReference type="PANTHER" id="PTHR11915">
    <property type="entry name" value="SPECTRIN/FILAMIN RELATED CYTOSKELETAL PROTEIN"/>
    <property type="match status" value="1"/>
</dbReference>
<dbReference type="PROSITE" id="PS50021">
    <property type="entry name" value="CH"/>
    <property type="match status" value="1"/>
</dbReference>
<dbReference type="InterPro" id="IPR001589">
    <property type="entry name" value="Actinin_actin-bd_CS"/>
</dbReference>
<feature type="region of interest" description="Disordered" evidence="3">
    <location>
        <begin position="146"/>
        <end position="185"/>
    </location>
</feature>
<dbReference type="STRING" id="418985.A0A1V9X0F3"/>
<keyword evidence="2" id="KW-0009">Actin-binding</keyword>
<keyword evidence="6" id="KW-1185">Reference proteome</keyword>
<dbReference type="Proteomes" id="UP000192247">
    <property type="component" value="Unassembled WGS sequence"/>
</dbReference>
<keyword evidence="1" id="KW-0677">Repeat</keyword>
<feature type="non-terminal residue" evidence="5">
    <location>
        <position position="1"/>
    </location>
</feature>
<dbReference type="OrthoDB" id="18740at2759"/>
<feature type="compositionally biased region" description="Basic and acidic residues" evidence="3">
    <location>
        <begin position="161"/>
        <end position="173"/>
    </location>
</feature>
<organism evidence="5 6">
    <name type="scientific">Tropilaelaps mercedesae</name>
    <dbReference type="NCBI Taxonomy" id="418985"/>
    <lineage>
        <taxon>Eukaryota</taxon>
        <taxon>Metazoa</taxon>
        <taxon>Ecdysozoa</taxon>
        <taxon>Arthropoda</taxon>
        <taxon>Chelicerata</taxon>
        <taxon>Arachnida</taxon>
        <taxon>Acari</taxon>
        <taxon>Parasitiformes</taxon>
        <taxon>Mesostigmata</taxon>
        <taxon>Gamasina</taxon>
        <taxon>Dermanyssoidea</taxon>
        <taxon>Laelapidae</taxon>
        <taxon>Tropilaelaps</taxon>
    </lineage>
</organism>
<proteinExistence type="predicted"/>
<reference evidence="5 6" key="1">
    <citation type="journal article" date="2017" name="Gigascience">
        <title>Draft genome of the honey bee ectoparasitic mite, Tropilaelaps mercedesae, is shaped by the parasitic life history.</title>
        <authorList>
            <person name="Dong X."/>
            <person name="Armstrong S.D."/>
            <person name="Xia D."/>
            <person name="Makepeace B.L."/>
            <person name="Darby A.C."/>
            <person name="Kadowaki T."/>
        </authorList>
    </citation>
    <scope>NUCLEOTIDE SEQUENCE [LARGE SCALE GENOMIC DNA]</scope>
    <source>
        <strain evidence="5">Wuxi-XJTLU</strain>
    </source>
</reference>
<comment type="caution">
    <text evidence="5">The sequence shown here is derived from an EMBL/GenBank/DDBJ whole genome shotgun (WGS) entry which is preliminary data.</text>
</comment>
<dbReference type="AlphaFoldDB" id="A0A1V9X0F3"/>
<dbReference type="EMBL" id="MNPL01030335">
    <property type="protein sequence ID" value="OQR66979.1"/>
    <property type="molecule type" value="Genomic_DNA"/>
</dbReference>
<feature type="domain" description="Calponin-homology (CH)" evidence="4">
    <location>
        <begin position="66"/>
        <end position="185"/>
    </location>
</feature>